<evidence type="ECO:0000256" key="1">
    <source>
        <dbReference type="SAM" id="SignalP"/>
    </source>
</evidence>
<sequence>MRITLGRPPRDRQPAGLPRRGRTAALLVATLAAATLPVLAAPAPVSAAPAVHGPWQKVDGKPAATKAGREAAVKAKRLAAYKLDRGTMKGLLDKAPAEQRVAAARVPKQVVSLPAPDGTFQRFELVDSPVMEAGLAARHPEITTYAGKGLDDPTATIRADLTPLGFHASVRSAEGNWYIDPYYQRDQSLYASYFARDLEHPEGEFVEREDVTQEAHALAGEIAEAEVPAGPLVKLRTYRVALVTDPSYATYFGAENVTAAKVTLMNRVTQIYEDETAIRLVLINDTDKTNLNTPALATEPNGPCGAAACFTPAQLTSCGGGTLSRNRIVLGQLVGASNYDVGHVGLGVNGGGVASLGVIGGNGKAQGCTGLPTPVGDFYAVDYVSHEIGHQFAGNHTFNGTQYNCSGGNRSAANSYEPGSGSSIMAYAGICQQDNLQPHSDPYWSHRSYTEITNYVSSNRPAINEVQNVSLYGFDADGDSFTVRYAGSDSAPIVRGVNYTTAGIKAAIEGIAGWPAGATVTVAAFGGSGTLNDNGFQVTFGGTLATTNVASLELTGASDASGFVGETAKGGDIDNGGWLVEETTNHAPVVTVPDTVTIPVRTPFALTGSATDADGDTVTYLWEQNDRGATTGTALTNNTKVNGPLFRVFGEAAIVSPTDTLKYHSPGLNSVTTDSTRVFPDMAQILAGNTNAATGACPAPPAPPATGGASNVPAELVDCYSEFLPTRDWVGIAGDRTLHFKLTARDGRLGGGGVGSADVAVVLAPDAGPFLVTSQATAAVLDGGSAQTVTWDVAGTDGAPVNAAQVKISLSADGGRTFPYVLAEQTANTGTATVTLPNVATGKARIKIEAVGNVFFDVNDADFTIRSAPAVTSTAPDGGVQVQYSDALSPAVTVAATDGDTAGADLTAAATGLPAGLSLAVTSTSATDARPGSRTWTVAGTTTAAPGDYPVTVTVSDGSGLTGSTSFTVTVAAEDAAVNWAGDTLVNTATGGASGQALLRAVVRDGSVLPGATDTTAGDIRTATVTFTSGGVTLCTGVLDLLGTATTTASAACTATLPKGTHTVTATVGGNYTGSTTAQVRVAVSDGAFLTGGGEFTATRSAGTYPADVNSTVEVELNAKPGKANKPATGKAEVEFRSGGKSYTIRAGAVDALGITSAGKVAQVRYQAALYDSKGKPVASGLTLAVTVTDRGAPGRNDTVGVTLWKGGSLLFSSDWTGGATAEVKLKGGNLTVH</sequence>
<dbReference type="InterPro" id="IPR035986">
    <property type="entry name" value="PKD_dom_sf"/>
</dbReference>
<dbReference type="InterPro" id="IPR013783">
    <property type="entry name" value="Ig-like_fold"/>
</dbReference>
<dbReference type="RefSeq" id="WP_349876029.1">
    <property type="nucleotide sequence ID" value="NZ_CP157974.1"/>
</dbReference>
<organism evidence="2">
    <name type="scientific">Micromonospora sp. HUAS YX12</name>
    <dbReference type="NCBI Taxonomy" id="3156396"/>
    <lineage>
        <taxon>Bacteria</taxon>
        <taxon>Bacillati</taxon>
        <taxon>Actinomycetota</taxon>
        <taxon>Actinomycetes</taxon>
        <taxon>Micromonosporales</taxon>
        <taxon>Micromonosporaceae</taxon>
        <taxon>Micromonospora</taxon>
    </lineage>
</organism>
<dbReference type="EMBL" id="CP157974">
    <property type="protein sequence ID" value="XBT79530.1"/>
    <property type="molecule type" value="Genomic_DNA"/>
</dbReference>
<dbReference type="AlphaFoldDB" id="A0AAU7QUP3"/>
<protein>
    <submittedName>
        <fullName evidence="2">M12 family metallo-peptidase</fullName>
    </submittedName>
</protein>
<dbReference type="GO" id="GO:0008237">
    <property type="term" value="F:metallopeptidase activity"/>
    <property type="evidence" value="ECO:0007669"/>
    <property type="project" value="InterPro"/>
</dbReference>
<dbReference type="InterPro" id="IPR024079">
    <property type="entry name" value="MetalloPept_cat_dom_sf"/>
</dbReference>
<dbReference type="SUPFAM" id="SSF55486">
    <property type="entry name" value="Metalloproteases ('zincins'), catalytic domain"/>
    <property type="match status" value="1"/>
</dbReference>
<gene>
    <name evidence="2" type="ORF">ABIH81_17800</name>
</gene>
<dbReference type="Gene3D" id="3.40.390.10">
    <property type="entry name" value="Collagenase (Catalytic Domain)"/>
    <property type="match status" value="1"/>
</dbReference>
<reference evidence="2" key="1">
    <citation type="submission" date="2024-06" db="EMBL/GenBank/DDBJ databases">
        <title>Micromonospora sp. strain HUAS YX12 genome sequences.</title>
        <authorList>
            <person name="Mo P."/>
        </authorList>
    </citation>
    <scope>NUCLEOTIDE SEQUENCE</scope>
    <source>
        <strain evidence="2">HUAS YX12</strain>
    </source>
</reference>
<dbReference type="Pfam" id="PF05345">
    <property type="entry name" value="He_PIG"/>
    <property type="match status" value="1"/>
</dbReference>
<dbReference type="Gene3D" id="2.60.40.10">
    <property type="entry name" value="Immunoglobulins"/>
    <property type="match status" value="2"/>
</dbReference>
<feature type="chain" id="PRO_5043728257" evidence="1">
    <location>
        <begin position="41"/>
        <end position="1234"/>
    </location>
</feature>
<feature type="signal peptide" evidence="1">
    <location>
        <begin position="1"/>
        <end position="40"/>
    </location>
</feature>
<dbReference type="SUPFAM" id="SSF49299">
    <property type="entry name" value="PKD domain"/>
    <property type="match status" value="1"/>
</dbReference>
<keyword evidence="1" id="KW-0732">Signal</keyword>
<dbReference type="Pfam" id="PF13574">
    <property type="entry name" value="Reprolysin_2"/>
    <property type="match status" value="1"/>
</dbReference>
<dbReference type="GO" id="GO:0005975">
    <property type="term" value="P:carbohydrate metabolic process"/>
    <property type="evidence" value="ECO:0007669"/>
    <property type="project" value="UniProtKB-ARBA"/>
</dbReference>
<name>A0AAU7QUP3_9ACTN</name>
<proteinExistence type="predicted"/>
<evidence type="ECO:0000313" key="2">
    <source>
        <dbReference type="EMBL" id="XBT79530.1"/>
    </source>
</evidence>
<accession>A0AAU7QUP3</accession>